<dbReference type="Pfam" id="PF01841">
    <property type="entry name" value="Transglut_core"/>
    <property type="match status" value="2"/>
</dbReference>
<dbReference type="SMART" id="SM00460">
    <property type="entry name" value="TGc"/>
    <property type="match status" value="2"/>
</dbReference>
<proteinExistence type="predicted"/>
<reference evidence="2" key="1">
    <citation type="journal article" date="2021" name="Genome Biol. Evol.">
        <title>A High-Quality Reference Genome for a Parasitic Bivalve with Doubly Uniparental Inheritance (Bivalvia: Unionida).</title>
        <authorList>
            <person name="Smith C.H."/>
        </authorList>
    </citation>
    <scope>NUCLEOTIDE SEQUENCE</scope>
    <source>
        <strain evidence="2">CHS0354</strain>
    </source>
</reference>
<accession>A0AAE0VU38</accession>
<keyword evidence="3" id="KW-1185">Reference proteome</keyword>
<feature type="domain" description="Transglutaminase-like" evidence="1">
    <location>
        <begin position="631"/>
        <end position="696"/>
    </location>
</feature>
<dbReference type="PANTHER" id="PTHR47020:SF1">
    <property type="entry name" value="HILLARIN"/>
    <property type="match status" value="1"/>
</dbReference>
<dbReference type="AlphaFoldDB" id="A0AAE0VU38"/>
<dbReference type="Pfam" id="PF23265">
    <property type="entry name" value="Ig-like_KY"/>
    <property type="match status" value="5"/>
</dbReference>
<evidence type="ECO:0000313" key="2">
    <source>
        <dbReference type="EMBL" id="KAK3590174.1"/>
    </source>
</evidence>
<dbReference type="InterPro" id="IPR038765">
    <property type="entry name" value="Papain-like_cys_pep_sf"/>
</dbReference>
<comment type="caution">
    <text evidence="2">The sequence shown here is derived from an EMBL/GenBank/DDBJ whole genome shotgun (WGS) entry which is preliminary data.</text>
</comment>
<dbReference type="InterPro" id="IPR002931">
    <property type="entry name" value="Transglutaminase-like"/>
</dbReference>
<dbReference type="SUPFAM" id="SSF54001">
    <property type="entry name" value="Cysteine proteinases"/>
    <property type="match status" value="2"/>
</dbReference>
<gene>
    <name evidence="2" type="ORF">CHS0354_041229</name>
</gene>
<reference evidence="2" key="2">
    <citation type="journal article" date="2021" name="Genome Biol. Evol.">
        <title>Developing a high-quality reference genome for a parasitic bivalve with doubly uniparental inheritance (Bivalvia: Unionida).</title>
        <authorList>
            <person name="Smith C.H."/>
        </authorList>
    </citation>
    <scope>NUCLEOTIDE SEQUENCE</scope>
    <source>
        <strain evidence="2">CHS0354</strain>
        <tissue evidence="2">Mantle</tissue>
    </source>
</reference>
<dbReference type="InterPro" id="IPR056564">
    <property type="entry name" value="Ig-like_KY"/>
</dbReference>
<protein>
    <recommendedName>
        <fullName evidence="1">Transglutaminase-like domain-containing protein</fullName>
    </recommendedName>
</protein>
<dbReference type="EMBL" id="JAEAOA010002345">
    <property type="protein sequence ID" value="KAK3590174.1"/>
    <property type="molecule type" value="Genomic_DNA"/>
</dbReference>
<dbReference type="InterPro" id="IPR053041">
    <property type="entry name" value="Transglut-like_Superfamily_Mod"/>
</dbReference>
<evidence type="ECO:0000313" key="3">
    <source>
        <dbReference type="Proteomes" id="UP001195483"/>
    </source>
</evidence>
<dbReference type="PANTHER" id="PTHR47020">
    <property type="entry name" value="HILLARIN"/>
    <property type="match status" value="1"/>
</dbReference>
<dbReference type="Gene3D" id="3.10.620.30">
    <property type="match status" value="2"/>
</dbReference>
<evidence type="ECO:0000259" key="1">
    <source>
        <dbReference type="SMART" id="SM00460"/>
    </source>
</evidence>
<reference evidence="2" key="3">
    <citation type="submission" date="2023-05" db="EMBL/GenBank/DDBJ databases">
        <authorList>
            <person name="Smith C.H."/>
        </authorList>
    </citation>
    <scope>NUCLEOTIDE SEQUENCE</scope>
    <source>
        <strain evidence="2">CHS0354</strain>
        <tissue evidence="2">Mantle</tissue>
    </source>
</reference>
<sequence length="1220" mass="139779">MEAPNTFCPTNILKTNRGLPPPIRLGYTKAEVYGDLSRLRSVDQHALEVANANHETFRDLLWHLVYSRSLFSDLEKARVIFKWMTTKDLNTIKFKTCKEGTAEAEFVALQNKETTYAKIYALMCGYAGLYCVVLTGYAKGRNFHPGDSFNGDSNHSWNAVYIDDNWHFVDTKWAAMSGGRNNNNKDITREDFFFLTDPDQFIYSHWPHQQEWQFLNRQISLSEFEELPFVKPHFFKCSIHLGWTKMPIIYANHGVASWTIKTSKPIRLGCKIVPVNGPVNAKKNVDLRTLILQESRPDETKFSFRAPKAGTYIFKIFARLLDSDDTTSTLKEIVEYKLVAKEPAEDSMPLPPCAHNIWGPGTRARKLGLDPVHRSGVLLTYDHEFKLKFQKLKSLSVICKLRRYELPDTILERCISVTNADTITVHLNLPEVGEYGVDVYVNDKKDGRRFVHACQYLVLYLSSDEDMTPFFRQFCDGQLVDDGCTGIEELKKAEIDTRTVWNIPHIDPEELPELRIDEHVISKPPPSFEMTPIAYSDALLPAPAPDAGFDSIYEFTDRRTIEALDAHAEMVANNSHDNFRELIWDLIYSTKIKNDLAKLRLIFRWITSKKVEDIVFKNVEPESPEEVLIWLKDGRSTHAHVVYTMCCFAGIHCRVIQGIAKGANHHIGKELSSEENQHWWNAVYLYGRWCLLDSYLANIPLVNKTSSGDFKYSFNESYFLVDPNKFIYTHFPNEQSWQLLSHSVSIEEFQMQPKATPHFLMFGLQFLSHKAGILYTHDETEIQLIFPAKRSGLKFVFSLLMNSGTDEYNGIKLNQFGLVDCTSNVAYFKISLPDKGLYSLNIFAKEDTPMAKDMSFSLVCEYLLHQETTPLVPPVPFPLCSSLMWGPGPGFYQLGLTPGNSRGVVHTKNGKADIRIKMMKPMQLRYQVKLSPGWNDGASPMVLYKIIENSAIFTVIPKRNGRYGLEIYARDPDTQEKDDMRFRQIAQYLVECNEKVEDNNFPSLSPGFLGPQPKFIEFGLKTLNHHDPLIELKDLNHVEIQLGTSIDMKFNIQLLEVETGRDLSDYVFIQTQPSIVTFLVNIPCLGFFKLQIHGNTFRDASSTSLGLFNYLIYCKGDVEPVYPYPRQLGHWKEGCFMFEPLILHSKTNTPEVKFRVHVPKAKKVVIFVEQNVQELTSRGPVQWEGVINIEKYYGTDTKVILAANYGGDDERFATLLEYRV</sequence>
<organism evidence="2 3">
    <name type="scientific">Potamilus streckersoni</name>
    <dbReference type="NCBI Taxonomy" id="2493646"/>
    <lineage>
        <taxon>Eukaryota</taxon>
        <taxon>Metazoa</taxon>
        <taxon>Spiralia</taxon>
        <taxon>Lophotrochozoa</taxon>
        <taxon>Mollusca</taxon>
        <taxon>Bivalvia</taxon>
        <taxon>Autobranchia</taxon>
        <taxon>Heteroconchia</taxon>
        <taxon>Palaeoheterodonta</taxon>
        <taxon>Unionida</taxon>
        <taxon>Unionoidea</taxon>
        <taxon>Unionidae</taxon>
        <taxon>Ambleminae</taxon>
        <taxon>Lampsilini</taxon>
        <taxon>Potamilus</taxon>
    </lineage>
</organism>
<dbReference type="Proteomes" id="UP001195483">
    <property type="component" value="Unassembled WGS sequence"/>
</dbReference>
<feature type="domain" description="Transglutaminase-like" evidence="1">
    <location>
        <begin position="108"/>
        <end position="173"/>
    </location>
</feature>
<name>A0AAE0VU38_9BIVA</name>